<proteinExistence type="predicted"/>
<dbReference type="EMBL" id="VSRR010000265">
    <property type="protein sequence ID" value="MPC13198.1"/>
    <property type="molecule type" value="Genomic_DNA"/>
</dbReference>
<dbReference type="Proteomes" id="UP000324222">
    <property type="component" value="Unassembled WGS sequence"/>
</dbReference>
<comment type="caution">
    <text evidence="1">The sequence shown here is derived from an EMBL/GenBank/DDBJ whole genome shotgun (WGS) entry which is preliminary data.</text>
</comment>
<dbReference type="AlphaFoldDB" id="A0A5B7CVJ5"/>
<sequence length="107" mass="12132">MTCYVQYDCRECSPPCGEEASRLSAEIKQLTLAHTRVTPQGFLTARLLYRASRHRVVVEPKGAQGTMTRFHIHPGYYLVISQLQKLMWGIKIVKTVVINLLTSIEPS</sequence>
<evidence type="ECO:0000313" key="1">
    <source>
        <dbReference type="EMBL" id="MPC13198.1"/>
    </source>
</evidence>
<organism evidence="1 2">
    <name type="scientific">Portunus trituberculatus</name>
    <name type="common">Swimming crab</name>
    <name type="synonym">Neptunus trituberculatus</name>
    <dbReference type="NCBI Taxonomy" id="210409"/>
    <lineage>
        <taxon>Eukaryota</taxon>
        <taxon>Metazoa</taxon>
        <taxon>Ecdysozoa</taxon>
        <taxon>Arthropoda</taxon>
        <taxon>Crustacea</taxon>
        <taxon>Multicrustacea</taxon>
        <taxon>Malacostraca</taxon>
        <taxon>Eumalacostraca</taxon>
        <taxon>Eucarida</taxon>
        <taxon>Decapoda</taxon>
        <taxon>Pleocyemata</taxon>
        <taxon>Brachyura</taxon>
        <taxon>Eubrachyura</taxon>
        <taxon>Portunoidea</taxon>
        <taxon>Portunidae</taxon>
        <taxon>Portuninae</taxon>
        <taxon>Portunus</taxon>
    </lineage>
</organism>
<gene>
    <name evidence="1" type="ORF">E2C01_005921</name>
</gene>
<reference evidence="1 2" key="1">
    <citation type="submission" date="2019-05" db="EMBL/GenBank/DDBJ databases">
        <title>Another draft genome of Portunus trituberculatus and its Hox gene families provides insights of decapod evolution.</title>
        <authorList>
            <person name="Jeong J.-H."/>
            <person name="Song I."/>
            <person name="Kim S."/>
            <person name="Choi T."/>
            <person name="Kim D."/>
            <person name="Ryu S."/>
            <person name="Kim W."/>
        </authorList>
    </citation>
    <scope>NUCLEOTIDE SEQUENCE [LARGE SCALE GENOMIC DNA]</scope>
    <source>
        <tissue evidence="1">Muscle</tissue>
    </source>
</reference>
<accession>A0A5B7CVJ5</accession>
<keyword evidence="2" id="KW-1185">Reference proteome</keyword>
<name>A0A5B7CVJ5_PORTR</name>
<evidence type="ECO:0000313" key="2">
    <source>
        <dbReference type="Proteomes" id="UP000324222"/>
    </source>
</evidence>
<protein>
    <submittedName>
        <fullName evidence="1">Uncharacterized protein</fullName>
    </submittedName>
</protein>